<name>W9WZ75_9EURO</name>
<comment type="caution">
    <text evidence="1">The sequence shown here is derived from an EMBL/GenBank/DDBJ whole genome shotgun (WGS) entry which is preliminary data.</text>
</comment>
<proteinExistence type="predicted"/>
<evidence type="ECO:0000313" key="2">
    <source>
        <dbReference type="Proteomes" id="UP000019471"/>
    </source>
</evidence>
<dbReference type="OrthoDB" id="4489302at2759"/>
<dbReference type="AlphaFoldDB" id="W9WZ75"/>
<gene>
    <name evidence="1" type="ORF">A1O5_03023</name>
</gene>
<dbReference type="HOGENOM" id="CLU_1704048_0_0_1"/>
<accession>W9WZ75</accession>
<dbReference type="RefSeq" id="XP_007741826.1">
    <property type="nucleotide sequence ID" value="XM_007743636.1"/>
</dbReference>
<keyword evidence="2" id="KW-1185">Reference proteome</keyword>
<evidence type="ECO:0000313" key="1">
    <source>
        <dbReference type="EMBL" id="EXJ73263.1"/>
    </source>
</evidence>
<sequence length="154" mass="17490">MDFGQEERSIWLGEASRSVWIASAPLDLSYKLYMKALGKSPSDTPEIPWDASGEFDLLPKMPTDYIVPRHMALFVIDDDVYYDPELTIMEKLQEAVFWEHTGSGSSESDGMAKRWDEAAILKILAIEPVGDTSLCNEIISQRCWYHLREAAVQD</sequence>
<dbReference type="GeneID" id="19187753"/>
<protein>
    <submittedName>
        <fullName evidence="1">Uncharacterized protein</fullName>
    </submittedName>
</protein>
<dbReference type="EMBL" id="AMGX01000004">
    <property type="protein sequence ID" value="EXJ73263.1"/>
    <property type="molecule type" value="Genomic_DNA"/>
</dbReference>
<dbReference type="eggNOG" id="ENOG502R6US">
    <property type="taxonomic scope" value="Eukaryota"/>
</dbReference>
<reference evidence="1 2" key="1">
    <citation type="submission" date="2013-03" db="EMBL/GenBank/DDBJ databases">
        <title>The Genome Sequence of Cladophialophora psammophila CBS 110553.</title>
        <authorList>
            <consortium name="The Broad Institute Genomics Platform"/>
            <person name="Cuomo C."/>
            <person name="de Hoog S."/>
            <person name="Gorbushina A."/>
            <person name="Walker B."/>
            <person name="Young S.K."/>
            <person name="Zeng Q."/>
            <person name="Gargeya S."/>
            <person name="Fitzgerald M."/>
            <person name="Haas B."/>
            <person name="Abouelleil A."/>
            <person name="Allen A.W."/>
            <person name="Alvarado L."/>
            <person name="Arachchi H.M."/>
            <person name="Berlin A.M."/>
            <person name="Chapman S.B."/>
            <person name="Gainer-Dewar J."/>
            <person name="Goldberg J."/>
            <person name="Griggs A."/>
            <person name="Gujja S."/>
            <person name="Hansen M."/>
            <person name="Howarth C."/>
            <person name="Imamovic A."/>
            <person name="Ireland A."/>
            <person name="Larimer J."/>
            <person name="McCowan C."/>
            <person name="Murphy C."/>
            <person name="Pearson M."/>
            <person name="Poon T.W."/>
            <person name="Priest M."/>
            <person name="Roberts A."/>
            <person name="Saif S."/>
            <person name="Shea T."/>
            <person name="Sisk P."/>
            <person name="Sykes S."/>
            <person name="Wortman J."/>
            <person name="Nusbaum C."/>
            <person name="Birren B."/>
        </authorList>
    </citation>
    <scope>NUCLEOTIDE SEQUENCE [LARGE SCALE GENOMIC DNA]</scope>
    <source>
        <strain evidence="1 2">CBS 110553</strain>
    </source>
</reference>
<organism evidence="1 2">
    <name type="scientific">Cladophialophora psammophila CBS 110553</name>
    <dbReference type="NCBI Taxonomy" id="1182543"/>
    <lineage>
        <taxon>Eukaryota</taxon>
        <taxon>Fungi</taxon>
        <taxon>Dikarya</taxon>
        <taxon>Ascomycota</taxon>
        <taxon>Pezizomycotina</taxon>
        <taxon>Eurotiomycetes</taxon>
        <taxon>Chaetothyriomycetidae</taxon>
        <taxon>Chaetothyriales</taxon>
        <taxon>Herpotrichiellaceae</taxon>
        <taxon>Cladophialophora</taxon>
    </lineage>
</organism>
<dbReference type="Proteomes" id="UP000019471">
    <property type="component" value="Unassembled WGS sequence"/>
</dbReference>